<dbReference type="OrthoDB" id="5639097at2"/>
<dbReference type="AlphaFoldDB" id="A0A378J001"/>
<keyword evidence="3" id="KW-1185">Reference proteome</keyword>
<evidence type="ECO:0000256" key="1">
    <source>
        <dbReference type="SAM" id="Coils"/>
    </source>
</evidence>
<dbReference type="RefSeq" id="WP_115220495.1">
    <property type="nucleotide sequence ID" value="NZ_UGOA01000001.1"/>
</dbReference>
<dbReference type="EMBL" id="UGOA01000001">
    <property type="protein sequence ID" value="STX41064.1"/>
    <property type="molecule type" value="Genomic_DNA"/>
</dbReference>
<keyword evidence="1" id="KW-0175">Coiled coil</keyword>
<evidence type="ECO:0000313" key="3">
    <source>
        <dbReference type="Proteomes" id="UP000254677"/>
    </source>
</evidence>
<organism evidence="2 3">
    <name type="scientific">Legionella donaldsonii</name>
    <dbReference type="NCBI Taxonomy" id="45060"/>
    <lineage>
        <taxon>Bacteria</taxon>
        <taxon>Pseudomonadati</taxon>
        <taxon>Pseudomonadota</taxon>
        <taxon>Gammaproteobacteria</taxon>
        <taxon>Legionellales</taxon>
        <taxon>Legionellaceae</taxon>
        <taxon>Legionella</taxon>
    </lineage>
</organism>
<gene>
    <name evidence="2" type="ORF">NCTC13292_00682</name>
</gene>
<sequence>MSNFFGKNVQRPVYTGKQLQTEITLCKARINEAHQALKRLKQDIDNRCQKLQGIYEFLDEKQALYEQLTARYQNQPSTSLAGRIEKLQKAITDMLANMEATEPAKVIADLSANYEALKLELARKEVLLTIRELTTAGELDVHDAIKPKW</sequence>
<name>A0A378J001_9GAMM</name>
<proteinExistence type="predicted"/>
<evidence type="ECO:0008006" key="4">
    <source>
        <dbReference type="Google" id="ProtNLM"/>
    </source>
</evidence>
<evidence type="ECO:0000313" key="2">
    <source>
        <dbReference type="EMBL" id="STX41064.1"/>
    </source>
</evidence>
<reference evidence="2 3" key="1">
    <citation type="submission" date="2018-06" db="EMBL/GenBank/DDBJ databases">
        <authorList>
            <consortium name="Pathogen Informatics"/>
            <person name="Doyle S."/>
        </authorList>
    </citation>
    <scope>NUCLEOTIDE SEQUENCE [LARGE SCALE GENOMIC DNA]</scope>
    <source>
        <strain evidence="2 3">NCTC13292</strain>
    </source>
</reference>
<accession>A0A378J001</accession>
<feature type="coiled-coil region" evidence="1">
    <location>
        <begin position="23"/>
        <end position="50"/>
    </location>
</feature>
<protein>
    <recommendedName>
        <fullName evidence="4">Coiled-coil protein</fullName>
    </recommendedName>
</protein>
<dbReference type="Proteomes" id="UP000254677">
    <property type="component" value="Unassembled WGS sequence"/>
</dbReference>